<dbReference type="STRING" id="663278.Ethha_0200"/>
<dbReference type="CDD" id="cd07067">
    <property type="entry name" value="HP_PGM_like"/>
    <property type="match status" value="1"/>
</dbReference>
<evidence type="ECO:0000313" key="3">
    <source>
        <dbReference type="Proteomes" id="UP000001551"/>
    </source>
</evidence>
<evidence type="ECO:0000256" key="1">
    <source>
        <dbReference type="PIRSR" id="PIRSR613078-2"/>
    </source>
</evidence>
<dbReference type="InterPro" id="IPR029033">
    <property type="entry name" value="His_PPase_superfam"/>
</dbReference>
<dbReference type="KEGG" id="eha:Ethha_0200"/>
<dbReference type="InterPro" id="IPR050275">
    <property type="entry name" value="PGM_Phosphatase"/>
</dbReference>
<dbReference type="SMART" id="SM00855">
    <property type="entry name" value="PGAM"/>
    <property type="match status" value="1"/>
</dbReference>
<proteinExistence type="predicted"/>
<dbReference type="PANTHER" id="PTHR48100:SF1">
    <property type="entry name" value="HISTIDINE PHOSPHATASE FAMILY PROTEIN-RELATED"/>
    <property type="match status" value="1"/>
</dbReference>
<dbReference type="InterPro" id="IPR013078">
    <property type="entry name" value="His_Pase_superF_clade-1"/>
</dbReference>
<gene>
    <name evidence="2" type="ordered locus">Ethha_0200</name>
</gene>
<keyword evidence="3" id="KW-1185">Reference proteome</keyword>
<dbReference type="SUPFAM" id="SSF53254">
    <property type="entry name" value="Phosphoglycerate mutase-like"/>
    <property type="match status" value="1"/>
</dbReference>
<evidence type="ECO:0000313" key="2">
    <source>
        <dbReference type="EMBL" id="ADU25787.1"/>
    </source>
</evidence>
<dbReference type="RefSeq" id="WP_013484168.1">
    <property type="nucleotide sequence ID" value="NC_014828.1"/>
</dbReference>
<dbReference type="GO" id="GO:0016791">
    <property type="term" value="F:phosphatase activity"/>
    <property type="evidence" value="ECO:0007669"/>
    <property type="project" value="TreeGrafter"/>
</dbReference>
<dbReference type="Proteomes" id="UP000001551">
    <property type="component" value="Chromosome"/>
</dbReference>
<protein>
    <submittedName>
        <fullName evidence="2">Phosphoglycerate mutase</fullName>
    </submittedName>
</protein>
<reference evidence="2 3" key="1">
    <citation type="submission" date="2010-12" db="EMBL/GenBank/DDBJ databases">
        <title>Complete sequence of Ethanoligenens harbinense YUAN-3.</title>
        <authorList>
            <person name="Lucas S."/>
            <person name="Copeland A."/>
            <person name="Lapidus A."/>
            <person name="Cheng J.-F."/>
            <person name="Bruce D."/>
            <person name="Goodwin L."/>
            <person name="Pitluck S."/>
            <person name="Chertkov O."/>
            <person name="Misra M."/>
            <person name="Detter J.C."/>
            <person name="Han C."/>
            <person name="Tapia R."/>
            <person name="Land M."/>
            <person name="Hauser L."/>
            <person name="Jeffries C."/>
            <person name="Kyrpides N."/>
            <person name="Ivanova N."/>
            <person name="Mikhailova N."/>
            <person name="Wang A."/>
            <person name="Mouttaki H."/>
            <person name="He Z."/>
            <person name="Zhou J."/>
            <person name="Hemme C.L."/>
            <person name="Woyke T."/>
        </authorList>
    </citation>
    <scope>NUCLEOTIDE SEQUENCE [LARGE SCALE GENOMIC DNA]</scope>
    <source>
        <strain evidence="3">DSM 18485 / JCM 12961 / CGMCC 1.5033 / YUAN-3</strain>
    </source>
</reference>
<feature type="binding site" evidence="1">
    <location>
        <position position="60"/>
    </location>
    <ligand>
        <name>substrate</name>
    </ligand>
</feature>
<dbReference type="EMBL" id="CP002400">
    <property type="protein sequence ID" value="ADU25787.1"/>
    <property type="molecule type" value="Genomic_DNA"/>
</dbReference>
<name>E6U6Q4_ETHHY</name>
<dbReference type="GO" id="GO:0005737">
    <property type="term" value="C:cytoplasm"/>
    <property type="evidence" value="ECO:0007669"/>
    <property type="project" value="TreeGrafter"/>
</dbReference>
<dbReference type="PANTHER" id="PTHR48100">
    <property type="entry name" value="BROAD-SPECIFICITY PHOSPHATASE YOR283W-RELATED"/>
    <property type="match status" value="1"/>
</dbReference>
<sequence length="226" mass="25017">MKAYHIYLIRHGITQGNDEGRYIGSTDQPLSARGEQELKKLAGSYRYPDAEAFYTSPLQRCARTLEILYPDVSPRVVPDLRECDFGDYENKSMDDLKDDPGYQKWVAAKGGITPPNGESVEIFQKRCCAAFAGIVNELLRAGTTRAVVCAHGGTIMFILAAFGYPKYPFYRWMTGNGLGYEIVITPQLWMSAQAFDIAAPIPENAPDTGLSGLQSVMDALKQNSEN</sequence>
<accession>E6U6Q4</accession>
<dbReference type="AlphaFoldDB" id="E6U6Q4"/>
<dbReference type="Gene3D" id="3.40.50.1240">
    <property type="entry name" value="Phosphoglycerate mutase-like"/>
    <property type="match status" value="1"/>
</dbReference>
<organism evidence="2 3">
    <name type="scientific">Ethanoligenens harbinense (strain DSM 18485 / JCM 12961 / CGMCC 1.5033 / YUAN-3)</name>
    <dbReference type="NCBI Taxonomy" id="663278"/>
    <lineage>
        <taxon>Bacteria</taxon>
        <taxon>Bacillati</taxon>
        <taxon>Bacillota</taxon>
        <taxon>Clostridia</taxon>
        <taxon>Eubacteriales</taxon>
        <taxon>Oscillospiraceae</taxon>
        <taxon>Ethanoligenens</taxon>
    </lineage>
</organism>
<dbReference type="eggNOG" id="COG0406">
    <property type="taxonomic scope" value="Bacteria"/>
</dbReference>
<feature type="binding site" evidence="1">
    <location>
        <begin position="10"/>
        <end position="17"/>
    </location>
    <ligand>
        <name>substrate</name>
    </ligand>
</feature>
<dbReference type="HOGENOM" id="CLU_033323_8_1_9"/>
<dbReference type="Pfam" id="PF00300">
    <property type="entry name" value="His_Phos_1"/>
    <property type="match status" value="1"/>
</dbReference>